<dbReference type="InterPro" id="IPR010914">
    <property type="entry name" value="RsgA_GTPase_dom"/>
</dbReference>
<dbReference type="EMBL" id="AGEI01000015">
    <property type="protein sequence ID" value="EHR34998.1"/>
    <property type="molecule type" value="Genomic_DNA"/>
</dbReference>
<comment type="caution">
    <text evidence="2">The sequence shown here is derived from an EMBL/GenBank/DDBJ whole genome shotgun (WGS) entry which is preliminary data.</text>
</comment>
<evidence type="ECO:0000313" key="2">
    <source>
        <dbReference type="EMBL" id="EHR34998.1"/>
    </source>
</evidence>
<reference evidence="2 3" key="1">
    <citation type="submission" date="2012-01" db="EMBL/GenBank/DDBJ databases">
        <title>The Genome Sequence of Helcococcus kunzii ATCC 51366.</title>
        <authorList>
            <consortium name="The Broad Institute Genome Sequencing Platform"/>
            <person name="Earl A."/>
            <person name="Ward D."/>
            <person name="Feldgarden M."/>
            <person name="Gevers D."/>
            <person name="Huys G."/>
            <person name="Young S.K."/>
            <person name="Zeng Q."/>
            <person name="Gargeya S."/>
            <person name="Fitzgerald M."/>
            <person name="Haas B."/>
            <person name="Abouelleil A."/>
            <person name="Alvarado L."/>
            <person name="Arachchi H.M."/>
            <person name="Berlin A."/>
            <person name="Chapman S.B."/>
            <person name="Gearin G."/>
            <person name="Goldberg J."/>
            <person name="Griggs A."/>
            <person name="Gujja S."/>
            <person name="Hansen M."/>
            <person name="Heiman D."/>
            <person name="Howarth C."/>
            <person name="Larimer J."/>
            <person name="Lui A."/>
            <person name="MacDonald P.J.P."/>
            <person name="McCowen C."/>
            <person name="Montmayeur A."/>
            <person name="Murphy C."/>
            <person name="Neiman D."/>
            <person name="Pearson M."/>
            <person name="Priest M."/>
            <person name="Roberts A."/>
            <person name="Saif S."/>
            <person name="Shea T."/>
            <person name="Sisk P."/>
            <person name="Stolte C."/>
            <person name="Sykes S."/>
            <person name="Wortman J."/>
            <person name="Nusbaum C."/>
            <person name="Birren B."/>
        </authorList>
    </citation>
    <scope>NUCLEOTIDE SEQUENCE [LARGE SCALE GENOMIC DNA]</scope>
    <source>
        <strain evidence="2 3">ATCC 51366</strain>
    </source>
</reference>
<sequence>MILFEKQYYVTKILERTTVLSKASNRTKKSYAYNVNEQLLAANLDQLFVLIAADQRFTLSKLERYLMTFGGMVTDINIIISKSDYIELANKIKEIIKSTYPEINIIFSSIYNDKSMEELKSFFMPKKQLYYWVHLVLVSQLC</sequence>
<dbReference type="Pfam" id="PF03193">
    <property type="entry name" value="RsgA_GTPase"/>
    <property type="match status" value="1"/>
</dbReference>
<dbReference type="PATRIC" id="fig|883114.3.peg.519"/>
<gene>
    <name evidence="2" type="ORF">HMPREF9709_00525</name>
</gene>
<accession>H3NMG4</accession>
<keyword evidence="3" id="KW-1185">Reference proteome</keyword>
<dbReference type="GO" id="GO:0003924">
    <property type="term" value="F:GTPase activity"/>
    <property type="evidence" value="ECO:0007669"/>
    <property type="project" value="InterPro"/>
</dbReference>
<dbReference type="GO" id="GO:0005525">
    <property type="term" value="F:GTP binding"/>
    <property type="evidence" value="ECO:0007669"/>
    <property type="project" value="InterPro"/>
</dbReference>
<evidence type="ECO:0000259" key="1">
    <source>
        <dbReference type="Pfam" id="PF03193"/>
    </source>
</evidence>
<dbReference type="Gene3D" id="3.40.50.300">
    <property type="entry name" value="P-loop containing nucleotide triphosphate hydrolases"/>
    <property type="match status" value="1"/>
</dbReference>
<name>H3NMG4_9FIRM</name>
<proteinExistence type="predicted"/>
<evidence type="ECO:0000313" key="3">
    <source>
        <dbReference type="Proteomes" id="UP000004191"/>
    </source>
</evidence>
<dbReference type="AlphaFoldDB" id="H3NMG4"/>
<dbReference type="STRING" id="883114.HMPREF9709_00525"/>
<dbReference type="Proteomes" id="UP000004191">
    <property type="component" value="Unassembled WGS sequence"/>
</dbReference>
<dbReference type="eggNOG" id="COG1162">
    <property type="taxonomic scope" value="Bacteria"/>
</dbReference>
<organism evidence="2 3">
    <name type="scientific">Helcococcus kunzii ATCC 51366</name>
    <dbReference type="NCBI Taxonomy" id="883114"/>
    <lineage>
        <taxon>Bacteria</taxon>
        <taxon>Bacillati</taxon>
        <taxon>Bacillota</taxon>
        <taxon>Tissierellia</taxon>
        <taxon>Tissierellales</taxon>
        <taxon>Peptoniphilaceae</taxon>
        <taxon>Helcococcus</taxon>
    </lineage>
</organism>
<dbReference type="HOGENOM" id="CLU_1813132_0_0_9"/>
<dbReference type="InterPro" id="IPR027417">
    <property type="entry name" value="P-loop_NTPase"/>
</dbReference>
<protein>
    <submittedName>
        <fullName evidence="2">Putative ribosome biogenesis GTPase RsgA</fullName>
    </submittedName>
</protein>
<feature type="domain" description="EngC GTPase" evidence="1">
    <location>
        <begin position="13"/>
        <end position="124"/>
    </location>
</feature>